<organism evidence="5 6">
    <name type="scientific">Micromonospora coxensis</name>
    <dbReference type="NCBI Taxonomy" id="356852"/>
    <lineage>
        <taxon>Bacteria</taxon>
        <taxon>Bacillati</taxon>
        <taxon>Actinomycetota</taxon>
        <taxon>Actinomycetes</taxon>
        <taxon>Micromonosporales</taxon>
        <taxon>Micromonosporaceae</taxon>
        <taxon>Micromonospora</taxon>
    </lineage>
</organism>
<dbReference type="InterPro" id="IPR003658">
    <property type="entry name" value="Anti-sigma_ant"/>
</dbReference>
<dbReference type="OrthoDB" id="3400962at2"/>
<proteinExistence type="inferred from homology"/>
<dbReference type="SUPFAM" id="SSF52091">
    <property type="entry name" value="SpoIIaa-like"/>
    <property type="match status" value="1"/>
</dbReference>
<gene>
    <name evidence="5" type="ORF">GA0070614_5936</name>
</gene>
<dbReference type="Proteomes" id="UP000198215">
    <property type="component" value="Chromosome I"/>
</dbReference>
<feature type="compositionally biased region" description="Polar residues" evidence="3">
    <location>
        <begin position="7"/>
        <end position="16"/>
    </location>
</feature>
<comment type="similarity">
    <text evidence="1 2">Belongs to the anti-sigma-factor antagonist family.</text>
</comment>
<dbReference type="PROSITE" id="PS50801">
    <property type="entry name" value="STAS"/>
    <property type="match status" value="1"/>
</dbReference>
<dbReference type="PANTHER" id="PTHR33495">
    <property type="entry name" value="ANTI-SIGMA FACTOR ANTAGONIST TM_1081-RELATED-RELATED"/>
    <property type="match status" value="1"/>
</dbReference>
<evidence type="ECO:0000259" key="4">
    <source>
        <dbReference type="PROSITE" id="PS50801"/>
    </source>
</evidence>
<dbReference type="AlphaFoldDB" id="A0A1C5K1R0"/>
<sequence length="174" mass="17994">MPADPFPSSTEGQHLSRTPPGPLPEPIMSLSYSCDGSATVVTVSGEIDMSNAHLLVELVESLCRATAPTVTLDLSAVTYFGAHGISALLHAHELVTAVGGRLAVGRASSFVLYVLGVTGVRSHLELGVTAPSAAPIAPVVTRAPLPRPAGGRGRPAARVPFAGVKFTEHRTTLR</sequence>
<evidence type="ECO:0000256" key="1">
    <source>
        <dbReference type="ARBA" id="ARBA00009013"/>
    </source>
</evidence>
<dbReference type="EMBL" id="LT607753">
    <property type="protein sequence ID" value="SCG76511.1"/>
    <property type="molecule type" value="Genomic_DNA"/>
</dbReference>
<dbReference type="GO" id="GO:0043856">
    <property type="term" value="F:anti-sigma factor antagonist activity"/>
    <property type="evidence" value="ECO:0007669"/>
    <property type="project" value="InterPro"/>
</dbReference>
<evidence type="ECO:0000256" key="2">
    <source>
        <dbReference type="RuleBase" id="RU003749"/>
    </source>
</evidence>
<reference evidence="6" key="1">
    <citation type="submission" date="2016-06" db="EMBL/GenBank/DDBJ databases">
        <authorList>
            <person name="Varghese N."/>
            <person name="Submissions Spin"/>
        </authorList>
    </citation>
    <scope>NUCLEOTIDE SEQUENCE [LARGE SCALE GENOMIC DNA]</scope>
    <source>
        <strain evidence="6">DSM 45161</strain>
    </source>
</reference>
<keyword evidence="6" id="KW-1185">Reference proteome</keyword>
<dbReference type="InterPro" id="IPR002645">
    <property type="entry name" value="STAS_dom"/>
</dbReference>
<dbReference type="InterPro" id="IPR036513">
    <property type="entry name" value="STAS_dom_sf"/>
</dbReference>
<name>A0A1C5K1R0_9ACTN</name>
<dbReference type="Pfam" id="PF01740">
    <property type="entry name" value="STAS"/>
    <property type="match status" value="1"/>
</dbReference>
<evidence type="ECO:0000313" key="6">
    <source>
        <dbReference type="Proteomes" id="UP000198215"/>
    </source>
</evidence>
<dbReference type="NCBIfam" id="TIGR00377">
    <property type="entry name" value="ant_ant_sig"/>
    <property type="match status" value="1"/>
</dbReference>
<dbReference type="PANTHER" id="PTHR33495:SF2">
    <property type="entry name" value="ANTI-SIGMA FACTOR ANTAGONIST TM_1081-RELATED"/>
    <property type="match status" value="1"/>
</dbReference>
<dbReference type="CDD" id="cd07043">
    <property type="entry name" value="STAS_anti-anti-sigma_factors"/>
    <property type="match status" value="1"/>
</dbReference>
<evidence type="ECO:0000256" key="3">
    <source>
        <dbReference type="SAM" id="MobiDB-lite"/>
    </source>
</evidence>
<feature type="region of interest" description="Disordered" evidence="3">
    <location>
        <begin position="1"/>
        <end position="22"/>
    </location>
</feature>
<dbReference type="Gene3D" id="3.30.750.24">
    <property type="entry name" value="STAS domain"/>
    <property type="match status" value="1"/>
</dbReference>
<feature type="domain" description="STAS" evidence="4">
    <location>
        <begin position="28"/>
        <end position="120"/>
    </location>
</feature>
<dbReference type="RefSeq" id="WP_157745122.1">
    <property type="nucleotide sequence ID" value="NZ_LT607753.1"/>
</dbReference>
<evidence type="ECO:0000313" key="5">
    <source>
        <dbReference type="EMBL" id="SCG76511.1"/>
    </source>
</evidence>
<accession>A0A1C5K1R0</accession>
<protein>
    <recommendedName>
        <fullName evidence="2">Anti-sigma factor antagonist</fullName>
    </recommendedName>
</protein>